<keyword evidence="1" id="KW-0472">Membrane</keyword>
<dbReference type="EMBL" id="BLVO01000013">
    <property type="protein sequence ID" value="GFM33510.1"/>
    <property type="molecule type" value="Genomic_DNA"/>
</dbReference>
<dbReference type="RefSeq" id="WP_174405167.1">
    <property type="nucleotide sequence ID" value="NZ_BLVO01000013.1"/>
</dbReference>
<evidence type="ECO:0008006" key="4">
    <source>
        <dbReference type="Google" id="ProtNLM"/>
    </source>
</evidence>
<keyword evidence="1" id="KW-0812">Transmembrane</keyword>
<reference evidence="2 3" key="1">
    <citation type="submission" date="2020-05" db="EMBL/GenBank/DDBJ databases">
        <title>Draft genome sequence of Desulfovibrio sp. strain HN2T.</title>
        <authorList>
            <person name="Ueno A."/>
            <person name="Tamazawa S."/>
            <person name="Tamamura S."/>
            <person name="Murakami T."/>
            <person name="Kiyama T."/>
            <person name="Inomata H."/>
            <person name="Amano Y."/>
            <person name="Miyakawa K."/>
            <person name="Tamaki H."/>
            <person name="Naganuma T."/>
            <person name="Kaneko K."/>
        </authorList>
    </citation>
    <scope>NUCLEOTIDE SEQUENCE [LARGE SCALE GENOMIC DNA]</scope>
    <source>
        <strain evidence="2 3">HN2</strain>
    </source>
</reference>
<dbReference type="AlphaFoldDB" id="A0A7J0BIM2"/>
<feature type="transmembrane region" description="Helical" evidence="1">
    <location>
        <begin position="16"/>
        <end position="35"/>
    </location>
</feature>
<sequence>MATNIALTALNGGKKLVLGLIGLSLCAILVASFAYRTSHPNLTEPGRQQAAQAMPAGGGAESGTDELTHLMALMKEDPNNVGVLKQLTDFFIRQQDWNRAGFFVQKAQVVAPSDPQVLYMHGIILFNEQKPAEAVEVFESLIALEDDASARYNLGIIYKHFLKQPDKAKPHFEALLANPKADAELKQRAQTELDTEHK</sequence>
<dbReference type="Pfam" id="PF13174">
    <property type="entry name" value="TPR_6"/>
    <property type="match status" value="2"/>
</dbReference>
<evidence type="ECO:0000313" key="3">
    <source>
        <dbReference type="Proteomes" id="UP000503840"/>
    </source>
</evidence>
<accession>A0A7J0BIM2</accession>
<dbReference type="SUPFAM" id="SSF48452">
    <property type="entry name" value="TPR-like"/>
    <property type="match status" value="1"/>
</dbReference>
<gene>
    <name evidence="2" type="ORF">DSM101010T_18750</name>
</gene>
<dbReference type="Proteomes" id="UP000503840">
    <property type="component" value="Unassembled WGS sequence"/>
</dbReference>
<name>A0A7J0BIM2_9BACT</name>
<keyword evidence="3" id="KW-1185">Reference proteome</keyword>
<proteinExistence type="predicted"/>
<dbReference type="InterPro" id="IPR011990">
    <property type="entry name" value="TPR-like_helical_dom_sf"/>
</dbReference>
<dbReference type="Gene3D" id="1.25.40.10">
    <property type="entry name" value="Tetratricopeptide repeat domain"/>
    <property type="match status" value="1"/>
</dbReference>
<evidence type="ECO:0000313" key="2">
    <source>
        <dbReference type="EMBL" id="GFM33510.1"/>
    </source>
</evidence>
<evidence type="ECO:0000256" key="1">
    <source>
        <dbReference type="SAM" id="Phobius"/>
    </source>
</evidence>
<keyword evidence="1" id="KW-1133">Transmembrane helix</keyword>
<dbReference type="InterPro" id="IPR019734">
    <property type="entry name" value="TPR_rpt"/>
</dbReference>
<protein>
    <recommendedName>
        <fullName evidence="4">Tetratricopeptide repeat protein</fullName>
    </recommendedName>
</protein>
<organism evidence="2 3">
    <name type="scientific">Desulfovibrio subterraneus</name>
    <dbReference type="NCBI Taxonomy" id="2718620"/>
    <lineage>
        <taxon>Bacteria</taxon>
        <taxon>Pseudomonadati</taxon>
        <taxon>Thermodesulfobacteriota</taxon>
        <taxon>Desulfovibrionia</taxon>
        <taxon>Desulfovibrionales</taxon>
        <taxon>Desulfovibrionaceae</taxon>
        <taxon>Desulfovibrio</taxon>
    </lineage>
</organism>
<comment type="caution">
    <text evidence="2">The sequence shown here is derived from an EMBL/GenBank/DDBJ whole genome shotgun (WGS) entry which is preliminary data.</text>
</comment>